<proteinExistence type="predicted"/>
<evidence type="ECO:0000313" key="3">
    <source>
        <dbReference type="EMBL" id="ASF42009.1"/>
    </source>
</evidence>
<dbReference type="RefSeq" id="WP_088593201.1">
    <property type="nucleotide sequence ID" value="NZ_CP022022.1"/>
</dbReference>
<reference evidence="4" key="1">
    <citation type="submission" date="2017-06" db="EMBL/GenBank/DDBJ databases">
        <title>Complete genome sequence of Capnocytophaga sp. KCOM 1579 (=ChDC OS43) isolated from a human refractory periapical abscess lesion.</title>
        <authorList>
            <person name="Kook J.-K."/>
            <person name="Park S.-N."/>
            <person name="Lim Y.K."/>
            <person name="Roh H."/>
        </authorList>
    </citation>
    <scope>NUCLEOTIDE SEQUENCE [LARGE SCALE GENOMIC DNA]</scope>
    <source>
        <strain evidence="4">ChDC OS43</strain>
    </source>
</reference>
<sequence>MKVLPLLALLPLSLAAQTPIPSGNYKANSLGNALELRFLPNGTYELIATSGEYVLKDKKILFQPQTSSFVVEKKQSDSQQLQITLKTPPRTGADPRYLYIGYENAKGEVEYVCVYNKIDSLENIEEKKDSNGETYYVLESFEVPRTANLYLVDAHQAAHSKNKEVNIQKFPIGKDTNAVEIAVLAGGNSFNLNGVYNPDKQTISVSEGNSSNAIVFSKPNDKPNPNQVPVASKENVSQWAHFIDFEKERDIPRYDPDKKTKEKTKAVVSVPKNLNVALASADKQSRLVVVFQQPDNSKAKAEFDDFFAKYKEDGSGYNDDDDDNSPLYPYEFYLATAKDLKTLKAKGVPAGNQVVLLDVAGNVLYSQPATISEVASDELFTSNENVARFSTIAMARALDKALSNPKLPVKELQNIFTTFLKKDSQRVYLLAKNRPEQKTGDSNEEEAFDYIAQEAEDYFSNLKNPKGIYQMQLTPEQAISQWERVVNAHKKDTKLDPEYAFLLSLNNTESNYYYRIFNAEKPATTADIDAVAYLVKFADDIKAYNKKIEGNDDNYMGYNERLNKGIIEVNYGELSNQLDRIVFNDKKLFEPVKTVYKEGLKKNLFSADNYIDFLYDNNVDEAAAYFGEYYKNLLQKDSNLIAALDKAFSEGDDENSWKYYKMRFANRANNIAWKVFEEHKQNPDKLNEAFQWSSSAVQLEPENSYYLDTFAHLLYARGEKQKALEIQEKAVKNLPKAEYGGDDEKSEIQTNFEKMKKGEI</sequence>
<evidence type="ECO:0000256" key="1">
    <source>
        <dbReference type="SAM" id="MobiDB-lite"/>
    </source>
</evidence>
<protein>
    <submittedName>
        <fullName evidence="3">Uncharacterized protein</fullName>
    </submittedName>
</protein>
<evidence type="ECO:0000313" key="4">
    <source>
        <dbReference type="Proteomes" id="UP000197007"/>
    </source>
</evidence>
<name>A0A1Z4BL64_9FLAO</name>
<dbReference type="AlphaFoldDB" id="A0A1Z4BL64"/>
<feature type="signal peptide" evidence="2">
    <location>
        <begin position="1"/>
        <end position="16"/>
    </location>
</feature>
<feature type="chain" id="PRO_5012328570" evidence="2">
    <location>
        <begin position="17"/>
        <end position="760"/>
    </location>
</feature>
<evidence type="ECO:0000256" key="2">
    <source>
        <dbReference type="SAM" id="SignalP"/>
    </source>
</evidence>
<dbReference type="KEGG" id="capn:CBG49_02270"/>
<accession>A0A1Z4BL64</accession>
<dbReference type="Proteomes" id="UP000197007">
    <property type="component" value="Chromosome"/>
</dbReference>
<keyword evidence="4" id="KW-1185">Reference proteome</keyword>
<organism evidence="3 4">
    <name type="scientific">Capnocytophaga endodontalis</name>
    <dbReference type="NCBI Taxonomy" id="2708117"/>
    <lineage>
        <taxon>Bacteria</taxon>
        <taxon>Pseudomonadati</taxon>
        <taxon>Bacteroidota</taxon>
        <taxon>Flavobacteriia</taxon>
        <taxon>Flavobacteriales</taxon>
        <taxon>Flavobacteriaceae</taxon>
        <taxon>Capnocytophaga</taxon>
    </lineage>
</organism>
<feature type="region of interest" description="Disordered" evidence="1">
    <location>
        <begin position="737"/>
        <end position="760"/>
    </location>
</feature>
<keyword evidence="2" id="KW-0732">Signal</keyword>
<feature type="compositionally biased region" description="Basic and acidic residues" evidence="1">
    <location>
        <begin position="742"/>
        <end position="760"/>
    </location>
</feature>
<gene>
    <name evidence="3" type="ORF">CBG49_02270</name>
</gene>
<dbReference type="EMBL" id="CP022022">
    <property type="protein sequence ID" value="ASF42009.1"/>
    <property type="molecule type" value="Genomic_DNA"/>
</dbReference>